<gene>
    <name evidence="2" type="ORF">DAPPUDRAFT_274315</name>
</gene>
<evidence type="ECO:0000313" key="3">
    <source>
        <dbReference type="Proteomes" id="UP000000305"/>
    </source>
</evidence>
<dbReference type="Proteomes" id="UP000000305">
    <property type="component" value="Unassembled WGS sequence"/>
</dbReference>
<sequence>MTEESFNLLFGTVYRYLKSLNLIKEEYDSEIGLAKFKKYDFNANGSISYE</sequence>
<organism evidence="2 3">
    <name type="scientific">Daphnia pulex</name>
    <name type="common">Water flea</name>
    <dbReference type="NCBI Taxonomy" id="6669"/>
    <lineage>
        <taxon>Eukaryota</taxon>
        <taxon>Metazoa</taxon>
        <taxon>Ecdysozoa</taxon>
        <taxon>Arthropoda</taxon>
        <taxon>Crustacea</taxon>
        <taxon>Branchiopoda</taxon>
        <taxon>Diplostraca</taxon>
        <taxon>Cladocera</taxon>
        <taxon>Anomopoda</taxon>
        <taxon>Daphniidae</taxon>
        <taxon>Daphnia</taxon>
    </lineage>
</organism>
<name>E9I429_DAPPU</name>
<dbReference type="HOGENOM" id="CLU_3126473_0_0_1"/>
<dbReference type="InterPro" id="IPR002048">
    <property type="entry name" value="EF_hand_dom"/>
</dbReference>
<protein>
    <recommendedName>
        <fullName evidence="1">EF-hand domain-containing protein</fullName>
    </recommendedName>
</protein>
<dbReference type="InParanoid" id="E9I429"/>
<evidence type="ECO:0000259" key="1">
    <source>
        <dbReference type="PROSITE" id="PS50222"/>
    </source>
</evidence>
<proteinExistence type="predicted"/>
<feature type="domain" description="EF-hand" evidence="1">
    <location>
        <begin position="27"/>
        <end position="50"/>
    </location>
</feature>
<accession>E9I429</accession>
<reference evidence="2 3" key="1">
    <citation type="journal article" date="2011" name="Science">
        <title>The ecoresponsive genome of Daphnia pulex.</title>
        <authorList>
            <person name="Colbourne J.K."/>
            <person name="Pfrender M.E."/>
            <person name="Gilbert D."/>
            <person name="Thomas W.K."/>
            <person name="Tucker A."/>
            <person name="Oakley T.H."/>
            <person name="Tokishita S."/>
            <person name="Aerts A."/>
            <person name="Arnold G.J."/>
            <person name="Basu M.K."/>
            <person name="Bauer D.J."/>
            <person name="Caceres C.E."/>
            <person name="Carmel L."/>
            <person name="Casola C."/>
            <person name="Choi J.H."/>
            <person name="Detter J.C."/>
            <person name="Dong Q."/>
            <person name="Dusheyko S."/>
            <person name="Eads B.D."/>
            <person name="Frohlich T."/>
            <person name="Geiler-Samerotte K.A."/>
            <person name="Gerlach D."/>
            <person name="Hatcher P."/>
            <person name="Jogdeo S."/>
            <person name="Krijgsveld J."/>
            <person name="Kriventseva E.V."/>
            <person name="Kultz D."/>
            <person name="Laforsch C."/>
            <person name="Lindquist E."/>
            <person name="Lopez J."/>
            <person name="Manak J.R."/>
            <person name="Muller J."/>
            <person name="Pangilinan J."/>
            <person name="Patwardhan R.P."/>
            <person name="Pitluck S."/>
            <person name="Pritham E.J."/>
            <person name="Rechtsteiner A."/>
            <person name="Rho M."/>
            <person name="Rogozin I.B."/>
            <person name="Sakarya O."/>
            <person name="Salamov A."/>
            <person name="Schaack S."/>
            <person name="Shapiro H."/>
            <person name="Shiga Y."/>
            <person name="Skalitzky C."/>
            <person name="Smith Z."/>
            <person name="Souvorov A."/>
            <person name="Sung W."/>
            <person name="Tang Z."/>
            <person name="Tsuchiya D."/>
            <person name="Tu H."/>
            <person name="Vos H."/>
            <person name="Wang M."/>
            <person name="Wolf Y.I."/>
            <person name="Yamagata H."/>
            <person name="Yamada T."/>
            <person name="Ye Y."/>
            <person name="Shaw J.R."/>
            <person name="Andrews J."/>
            <person name="Crease T.J."/>
            <person name="Tang H."/>
            <person name="Lucas S.M."/>
            <person name="Robertson H.M."/>
            <person name="Bork P."/>
            <person name="Koonin E.V."/>
            <person name="Zdobnov E.M."/>
            <person name="Grigoriev I.V."/>
            <person name="Lynch M."/>
            <person name="Boore J.L."/>
        </authorList>
    </citation>
    <scope>NUCLEOTIDE SEQUENCE [LARGE SCALE GENOMIC DNA]</scope>
</reference>
<dbReference type="EMBL" id="GL734877">
    <property type="protein sequence ID" value="EFX61250.1"/>
    <property type="molecule type" value="Genomic_DNA"/>
</dbReference>
<dbReference type="PROSITE" id="PS50222">
    <property type="entry name" value="EF_HAND_2"/>
    <property type="match status" value="1"/>
</dbReference>
<keyword evidence="3" id="KW-1185">Reference proteome</keyword>
<evidence type="ECO:0000313" key="2">
    <source>
        <dbReference type="EMBL" id="EFX61250.1"/>
    </source>
</evidence>
<dbReference type="AlphaFoldDB" id="E9I429"/>
<dbReference type="GO" id="GO:0005509">
    <property type="term" value="F:calcium ion binding"/>
    <property type="evidence" value="ECO:0007669"/>
    <property type="project" value="InterPro"/>
</dbReference>
<dbReference type="KEGG" id="dpx:DAPPUDRAFT_274315"/>